<evidence type="ECO:0000259" key="4">
    <source>
        <dbReference type="PROSITE" id="PS51352"/>
    </source>
</evidence>
<keyword evidence="2" id="KW-0201">Cytochrome c-type biogenesis</keyword>
<dbReference type="SUPFAM" id="SSF52833">
    <property type="entry name" value="Thioredoxin-like"/>
    <property type="match status" value="1"/>
</dbReference>
<evidence type="ECO:0000256" key="1">
    <source>
        <dbReference type="ARBA" id="ARBA00004196"/>
    </source>
</evidence>
<dbReference type="InterPro" id="IPR013740">
    <property type="entry name" value="Redoxin"/>
</dbReference>
<dbReference type="PROSITE" id="PS51352">
    <property type="entry name" value="THIOREDOXIN_2"/>
    <property type="match status" value="1"/>
</dbReference>
<name>A0ABY6BI81_9GAMM</name>
<dbReference type="CDD" id="cd02966">
    <property type="entry name" value="TlpA_like_family"/>
    <property type="match status" value="1"/>
</dbReference>
<organism evidence="5 6">
    <name type="scientific">Tahibacter amnicola</name>
    <dbReference type="NCBI Taxonomy" id="2976241"/>
    <lineage>
        <taxon>Bacteria</taxon>
        <taxon>Pseudomonadati</taxon>
        <taxon>Pseudomonadota</taxon>
        <taxon>Gammaproteobacteria</taxon>
        <taxon>Lysobacterales</taxon>
        <taxon>Rhodanobacteraceae</taxon>
        <taxon>Tahibacter</taxon>
    </lineage>
</organism>
<protein>
    <submittedName>
        <fullName evidence="5">TlpA family protein disulfide reductase</fullName>
    </submittedName>
</protein>
<dbReference type="Gene3D" id="3.40.30.10">
    <property type="entry name" value="Glutaredoxin"/>
    <property type="match status" value="1"/>
</dbReference>
<dbReference type="InterPro" id="IPR017937">
    <property type="entry name" value="Thioredoxin_CS"/>
</dbReference>
<dbReference type="InterPro" id="IPR036249">
    <property type="entry name" value="Thioredoxin-like_sf"/>
</dbReference>
<accession>A0ABY6BI81</accession>
<evidence type="ECO:0000256" key="3">
    <source>
        <dbReference type="ARBA" id="ARBA00023284"/>
    </source>
</evidence>
<evidence type="ECO:0000313" key="5">
    <source>
        <dbReference type="EMBL" id="UXI68795.1"/>
    </source>
</evidence>
<keyword evidence="3" id="KW-0676">Redox-active center</keyword>
<dbReference type="PANTHER" id="PTHR42852">
    <property type="entry name" value="THIOL:DISULFIDE INTERCHANGE PROTEIN DSBE"/>
    <property type="match status" value="1"/>
</dbReference>
<comment type="subcellular location">
    <subcellularLocation>
        <location evidence="1">Cell envelope</location>
    </subcellularLocation>
</comment>
<dbReference type="RefSeq" id="WP_261695754.1">
    <property type="nucleotide sequence ID" value="NZ_CP104694.1"/>
</dbReference>
<proteinExistence type="predicted"/>
<evidence type="ECO:0000256" key="2">
    <source>
        <dbReference type="ARBA" id="ARBA00022748"/>
    </source>
</evidence>
<reference evidence="5" key="1">
    <citation type="submission" date="2022-09" db="EMBL/GenBank/DDBJ databases">
        <title>Tahibacter sp. nov., isolated from a fresh water.</title>
        <authorList>
            <person name="Baek J.H."/>
            <person name="Lee J.K."/>
            <person name="Kim J.M."/>
            <person name="Jeon C.O."/>
        </authorList>
    </citation>
    <scope>NUCLEOTIDE SEQUENCE</scope>
    <source>
        <strain evidence="5">W38</strain>
    </source>
</reference>
<sequence length="208" mass="22151">MSVKRTIGVIALALAAGTAGLVSGTFLTGQVPPPWITSPLSRTEFGRKLADAWIEAAAPRAPQGVVVAGKGDRRPDLSLLQLDGSTTELAQWDGKVVLLNFWATWCAPCREEMPALDKFQQAWSPKGVQVVGLALDDAASVKEFLAGTPVAYPIVLPPPSAPQVATQFGNTYGVLPFSVLIGRDGRIVATRPGALKQEFLEEWIAPHL</sequence>
<dbReference type="Proteomes" id="UP001064632">
    <property type="component" value="Chromosome"/>
</dbReference>
<dbReference type="InterPro" id="IPR050553">
    <property type="entry name" value="Thioredoxin_ResA/DsbE_sf"/>
</dbReference>
<keyword evidence="6" id="KW-1185">Reference proteome</keyword>
<gene>
    <name evidence="5" type="ORF">N4264_03835</name>
</gene>
<evidence type="ECO:0000313" key="6">
    <source>
        <dbReference type="Proteomes" id="UP001064632"/>
    </source>
</evidence>
<dbReference type="Pfam" id="PF08534">
    <property type="entry name" value="Redoxin"/>
    <property type="match status" value="1"/>
</dbReference>
<feature type="domain" description="Thioredoxin" evidence="4">
    <location>
        <begin position="68"/>
        <end position="208"/>
    </location>
</feature>
<dbReference type="InterPro" id="IPR013766">
    <property type="entry name" value="Thioredoxin_domain"/>
</dbReference>
<dbReference type="PROSITE" id="PS00194">
    <property type="entry name" value="THIOREDOXIN_1"/>
    <property type="match status" value="1"/>
</dbReference>
<dbReference type="PANTHER" id="PTHR42852:SF13">
    <property type="entry name" value="PROTEIN DIPZ"/>
    <property type="match status" value="1"/>
</dbReference>
<dbReference type="EMBL" id="CP104694">
    <property type="protein sequence ID" value="UXI68795.1"/>
    <property type="molecule type" value="Genomic_DNA"/>
</dbReference>